<dbReference type="SUPFAM" id="SSF51338">
    <property type="entry name" value="Composite domain of metallo-dependent hydrolases"/>
    <property type="match status" value="1"/>
</dbReference>
<dbReference type="SUPFAM" id="SSF51556">
    <property type="entry name" value="Metallo-dependent hydrolases"/>
    <property type="match status" value="1"/>
</dbReference>
<dbReference type="Pfam" id="PF01979">
    <property type="entry name" value="Amidohydro_1"/>
    <property type="match status" value="1"/>
</dbReference>
<evidence type="ECO:0000259" key="4">
    <source>
        <dbReference type="Pfam" id="PF01979"/>
    </source>
</evidence>
<gene>
    <name evidence="5" type="ORF">NCTC13443_04336</name>
</gene>
<evidence type="ECO:0000256" key="1">
    <source>
        <dbReference type="ARBA" id="ARBA00006745"/>
    </source>
</evidence>
<name>A0A377V4S4_KLEPN</name>
<feature type="domain" description="Amidohydrolase-related" evidence="4">
    <location>
        <begin position="55"/>
        <end position="193"/>
    </location>
</feature>
<dbReference type="InterPro" id="IPR011059">
    <property type="entry name" value="Metal-dep_hydrolase_composite"/>
</dbReference>
<dbReference type="GO" id="GO:0050228">
    <property type="term" value="F:pterin deaminase activity"/>
    <property type="evidence" value="ECO:0007669"/>
    <property type="project" value="UniProtKB-EC"/>
</dbReference>
<dbReference type="EC" id="3.5.4.11" evidence="5"/>
<dbReference type="InterPro" id="IPR050287">
    <property type="entry name" value="MTA/SAH_deaminase"/>
</dbReference>
<sequence>MSLMIKNAHAILSGLPGEAARLAGPDIRIRDGKIAAIGSLTPLPEERQIDARDCVIYPAWVNTHHHLFQSLLKGEPQGLNQSLTAWLSATPYRFRAAFDEHTFRLAVRIGLVELLRSGCASVADHNYLYWPDMPFDTSEIVFSEGEALGMRIVLCRGGATQGRAVEKDLPVALRPETFDGYMADVERLVSRYHDPRPESLRRVVMAPTTVLHSAPGGPAAGDGEAGPPAGDPVAQPFIGNRRLSRRRAAEIRHDAGAVLRGARLAGK</sequence>
<proteinExistence type="inferred from homology"/>
<feature type="region of interest" description="Disordered" evidence="3">
    <location>
        <begin position="211"/>
        <end position="241"/>
    </location>
</feature>
<protein>
    <submittedName>
        <fullName evidence="5">Amidohydrolase</fullName>
        <ecNumber evidence="5">3.5.4.11</ecNumber>
    </submittedName>
</protein>
<comment type="similarity">
    <text evidence="1">Belongs to the metallo-dependent hydrolases superfamily. ATZ/TRZ family.</text>
</comment>
<evidence type="ECO:0000313" key="6">
    <source>
        <dbReference type="Proteomes" id="UP000255518"/>
    </source>
</evidence>
<dbReference type="InterPro" id="IPR032466">
    <property type="entry name" value="Metal_Hydrolase"/>
</dbReference>
<dbReference type="Proteomes" id="UP000255518">
    <property type="component" value="Unassembled WGS sequence"/>
</dbReference>
<keyword evidence="2 5" id="KW-0378">Hydrolase</keyword>
<evidence type="ECO:0000313" key="5">
    <source>
        <dbReference type="EMBL" id="STT04053.1"/>
    </source>
</evidence>
<dbReference type="InterPro" id="IPR006680">
    <property type="entry name" value="Amidohydro-rel"/>
</dbReference>
<evidence type="ECO:0000256" key="2">
    <source>
        <dbReference type="ARBA" id="ARBA00022801"/>
    </source>
</evidence>
<dbReference type="AlphaFoldDB" id="A0A377V4S4"/>
<dbReference type="Gene3D" id="3.20.20.140">
    <property type="entry name" value="Metal-dependent hydrolases"/>
    <property type="match status" value="1"/>
</dbReference>
<dbReference type="PANTHER" id="PTHR43794">
    <property type="entry name" value="AMINOHYDROLASE SSNA-RELATED"/>
    <property type="match status" value="1"/>
</dbReference>
<dbReference type="PANTHER" id="PTHR43794:SF11">
    <property type="entry name" value="AMIDOHYDROLASE-RELATED DOMAIN-CONTAINING PROTEIN"/>
    <property type="match status" value="1"/>
</dbReference>
<organism evidence="5 6">
    <name type="scientific">Klebsiella pneumoniae</name>
    <dbReference type="NCBI Taxonomy" id="573"/>
    <lineage>
        <taxon>Bacteria</taxon>
        <taxon>Pseudomonadati</taxon>
        <taxon>Pseudomonadota</taxon>
        <taxon>Gammaproteobacteria</taxon>
        <taxon>Enterobacterales</taxon>
        <taxon>Enterobacteriaceae</taxon>
        <taxon>Klebsiella/Raoultella group</taxon>
        <taxon>Klebsiella</taxon>
        <taxon>Klebsiella pneumoniae complex</taxon>
    </lineage>
</organism>
<evidence type="ECO:0000256" key="3">
    <source>
        <dbReference type="SAM" id="MobiDB-lite"/>
    </source>
</evidence>
<accession>A0A377V4S4</accession>
<dbReference type="Gene3D" id="2.30.40.10">
    <property type="entry name" value="Urease, subunit C, domain 1"/>
    <property type="match status" value="1"/>
</dbReference>
<dbReference type="EMBL" id="UGKT01000001">
    <property type="protein sequence ID" value="STT04053.1"/>
    <property type="molecule type" value="Genomic_DNA"/>
</dbReference>
<reference evidence="5 6" key="1">
    <citation type="submission" date="2018-06" db="EMBL/GenBank/DDBJ databases">
        <authorList>
            <consortium name="Pathogen Informatics"/>
            <person name="Doyle S."/>
        </authorList>
    </citation>
    <scope>NUCLEOTIDE SEQUENCE [LARGE SCALE GENOMIC DNA]</scope>
    <source>
        <strain evidence="5 6">NCTC13443</strain>
    </source>
</reference>